<dbReference type="KEGG" id="pcor:KS4_27380"/>
<dbReference type="RefSeq" id="WP_145078849.1">
    <property type="nucleotide sequence ID" value="NZ_CP036425.1"/>
</dbReference>
<accession>A0A517YWT6</accession>
<gene>
    <name evidence="1" type="ORF">KS4_27380</name>
</gene>
<name>A0A517YWT6_9BACT</name>
<dbReference type="AlphaFoldDB" id="A0A517YWT6"/>
<sequence length="180" mass="21024">MTQNKEAFEPRHDEDSVCECKLYWPTIPLLPKLLGSETQKRFAIEIDGQLIDFGGRTSTYVKWVWLDGTECSIRGYIDDLDWMMMRSGSPVYMRKSTRWFTKDENELVLHVMTNISFRGTRIVYKSAENDLICTLNYGTEWKNGWVGKPMLFEVPRRYMSLLDLICGDLMARILLPSSLF</sequence>
<protein>
    <submittedName>
        <fullName evidence="1">Uncharacterized protein</fullName>
    </submittedName>
</protein>
<proteinExistence type="predicted"/>
<dbReference type="Proteomes" id="UP000317369">
    <property type="component" value="Chromosome"/>
</dbReference>
<organism evidence="1 2">
    <name type="scientific">Poriferisphaera corsica</name>
    <dbReference type="NCBI Taxonomy" id="2528020"/>
    <lineage>
        <taxon>Bacteria</taxon>
        <taxon>Pseudomonadati</taxon>
        <taxon>Planctomycetota</taxon>
        <taxon>Phycisphaerae</taxon>
        <taxon>Phycisphaerales</taxon>
        <taxon>Phycisphaeraceae</taxon>
        <taxon>Poriferisphaera</taxon>
    </lineage>
</organism>
<keyword evidence="2" id="KW-1185">Reference proteome</keyword>
<evidence type="ECO:0000313" key="1">
    <source>
        <dbReference type="EMBL" id="QDU34667.1"/>
    </source>
</evidence>
<dbReference type="EMBL" id="CP036425">
    <property type="protein sequence ID" value="QDU34667.1"/>
    <property type="molecule type" value="Genomic_DNA"/>
</dbReference>
<reference evidence="1 2" key="1">
    <citation type="submission" date="2019-02" db="EMBL/GenBank/DDBJ databases">
        <title>Deep-cultivation of Planctomycetes and their phenomic and genomic characterization uncovers novel biology.</title>
        <authorList>
            <person name="Wiegand S."/>
            <person name="Jogler M."/>
            <person name="Boedeker C."/>
            <person name="Pinto D."/>
            <person name="Vollmers J."/>
            <person name="Rivas-Marin E."/>
            <person name="Kohn T."/>
            <person name="Peeters S.H."/>
            <person name="Heuer A."/>
            <person name="Rast P."/>
            <person name="Oberbeckmann S."/>
            <person name="Bunk B."/>
            <person name="Jeske O."/>
            <person name="Meyerdierks A."/>
            <person name="Storesund J.E."/>
            <person name="Kallscheuer N."/>
            <person name="Luecker S."/>
            <person name="Lage O.M."/>
            <person name="Pohl T."/>
            <person name="Merkel B.J."/>
            <person name="Hornburger P."/>
            <person name="Mueller R.-W."/>
            <person name="Bruemmer F."/>
            <person name="Labrenz M."/>
            <person name="Spormann A.M."/>
            <person name="Op den Camp H."/>
            <person name="Overmann J."/>
            <person name="Amann R."/>
            <person name="Jetten M.S.M."/>
            <person name="Mascher T."/>
            <person name="Medema M.H."/>
            <person name="Devos D.P."/>
            <person name="Kaster A.-K."/>
            <person name="Ovreas L."/>
            <person name="Rohde M."/>
            <person name="Galperin M.Y."/>
            <person name="Jogler C."/>
        </authorList>
    </citation>
    <scope>NUCLEOTIDE SEQUENCE [LARGE SCALE GENOMIC DNA]</scope>
    <source>
        <strain evidence="1 2">KS4</strain>
    </source>
</reference>
<evidence type="ECO:0000313" key="2">
    <source>
        <dbReference type="Proteomes" id="UP000317369"/>
    </source>
</evidence>